<dbReference type="InterPro" id="IPR007396">
    <property type="entry name" value="TR_PAI2-type"/>
</dbReference>
<reference evidence="1 2" key="1">
    <citation type="submission" date="2018-02" db="EMBL/GenBank/DDBJ databases">
        <title>Whole genome sequencing of endophytic bacterium.</title>
        <authorList>
            <person name="Eedara R."/>
            <person name="Podile A.R."/>
        </authorList>
    </citation>
    <scope>NUCLEOTIDE SEQUENCE [LARGE SCALE GENOMIC DNA]</scope>
    <source>
        <strain evidence="1 2">RP1T</strain>
    </source>
</reference>
<sequence length="208" mass="23716">MYNPRYFREERVEVLHALMRDHPLATVVTHERGRLQANHIPLFLVADKRRKGVLRGHINRNNHMAVDHDPALEVLAIFQGPMHYITPSWYVDKIEGGKAVPTWNYVTVHVHGRLRSTENPRWLREHVTALTDLVEAGRPRPWQAESAPPSFMKGQIKGIIGLEITITSIEGKWKLSQNRPEPYRGSVVQGLTAEGDLVMADLMTNAIK</sequence>
<organism evidence="1 2">
    <name type="scientific">Labrys okinawensis</name>
    <dbReference type="NCBI Taxonomy" id="346911"/>
    <lineage>
        <taxon>Bacteria</taxon>
        <taxon>Pseudomonadati</taxon>
        <taxon>Pseudomonadota</taxon>
        <taxon>Alphaproteobacteria</taxon>
        <taxon>Hyphomicrobiales</taxon>
        <taxon>Xanthobacteraceae</taxon>
        <taxon>Labrys</taxon>
    </lineage>
</organism>
<dbReference type="Proteomes" id="UP000237682">
    <property type="component" value="Unassembled WGS sequence"/>
</dbReference>
<keyword evidence="2" id="KW-1185">Reference proteome</keyword>
<dbReference type="Gene3D" id="2.30.110.10">
    <property type="entry name" value="Electron Transport, Fmn-binding Protein, Chain A"/>
    <property type="match status" value="1"/>
</dbReference>
<name>A0A2S9QHT7_9HYPH</name>
<dbReference type="AlphaFoldDB" id="A0A2S9QHT7"/>
<protein>
    <submittedName>
        <fullName evidence="1">Transcriptional regulator</fullName>
    </submittedName>
</protein>
<comment type="caution">
    <text evidence="1">The sequence shown here is derived from an EMBL/GenBank/DDBJ whole genome shotgun (WGS) entry which is preliminary data.</text>
</comment>
<dbReference type="OrthoDB" id="9794948at2"/>
<proteinExistence type="predicted"/>
<dbReference type="RefSeq" id="WP_105861269.1">
    <property type="nucleotide sequence ID" value="NZ_PUEJ01000002.1"/>
</dbReference>
<dbReference type="PANTHER" id="PTHR35802">
    <property type="entry name" value="PROTEASE SYNTHASE AND SPORULATION PROTEIN PAI 2"/>
    <property type="match status" value="1"/>
</dbReference>
<accession>A0A2S9QHT7</accession>
<evidence type="ECO:0000313" key="1">
    <source>
        <dbReference type="EMBL" id="PRH88927.1"/>
    </source>
</evidence>
<dbReference type="InterPro" id="IPR012349">
    <property type="entry name" value="Split_barrel_FMN-bd"/>
</dbReference>
<dbReference type="PIRSF" id="PIRSF010372">
    <property type="entry name" value="PaiB"/>
    <property type="match status" value="1"/>
</dbReference>
<dbReference type="Pfam" id="PF04299">
    <property type="entry name" value="FMN_bind_2"/>
    <property type="match status" value="1"/>
</dbReference>
<dbReference type="SUPFAM" id="SSF50475">
    <property type="entry name" value="FMN-binding split barrel"/>
    <property type="match status" value="1"/>
</dbReference>
<dbReference type="PANTHER" id="PTHR35802:SF1">
    <property type="entry name" value="PROTEASE SYNTHASE AND SPORULATION PROTEIN PAI 2"/>
    <property type="match status" value="1"/>
</dbReference>
<dbReference type="EMBL" id="PUEJ01000002">
    <property type="protein sequence ID" value="PRH88927.1"/>
    <property type="molecule type" value="Genomic_DNA"/>
</dbReference>
<gene>
    <name evidence="1" type="ORF">C5L14_06865</name>
</gene>
<evidence type="ECO:0000313" key="2">
    <source>
        <dbReference type="Proteomes" id="UP000237682"/>
    </source>
</evidence>